<dbReference type="AlphaFoldDB" id="A1S0C8"/>
<evidence type="ECO:0000256" key="7">
    <source>
        <dbReference type="ARBA" id="ARBA00023211"/>
    </source>
</evidence>
<dbReference type="SUPFAM" id="SSF51735">
    <property type="entry name" value="NAD(P)-binding Rossmann-fold domains"/>
    <property type="match status" value="1"/>
</dbReference>
<evidence type="ECO:0000259" key="10">
    <source>
        <dbReference type="Pfam" id="PF11975"/>
    </source>
</evidence>
<comment type="cofactor">
    <cofactor evidence="1">
        <name>NAD(+)</name>
        <dbReference type="ChEBI" id="CHEBI:57540"/>
    </cofactor>
</comment>
<dbReference type="eggNOG" id="arCOG06070">
    <property type="taxonomic scope" value="Archaea"/>
</dbReference>
<dbReference type="PROSITE" id="PS01324">
    <property type="entry name" value="GLYCOSYL_HYDROL_F4"/>
    <property type="match status" value="1"/>
</dbReference>
<dbReference type="CAZy" id="GH4">
    <property type="family name" value="Glycoside Hydrolase Family 4"/>
</dbReference>
<dbReference type="KEGG" id="tpe:Tpen_1511"/>
<feature type="domain" description="Glycosyl hydrolase family 4 C-terminal" evidence="10">
    <location>
        <begin position="202"/>
        <end position="433"/>
    </location>
</feature>
<dbReference type="EnsemblBacteria" id="ABL78908">
    <property type="protein sequence ID" value="ABL78908"/>
    <property type="gene ID" value="Tpen_1511"/>
</dbReference>
<protein>
    <submittedName>
        <fullName evidence="11">Alpha-galactosidase</fullName>
        <ecNumber evidence="11">3.2.1.22</ecNumber>
    </submittedName>
</protein>
<dbReference type="PANTHER" id="PTHR32092">
    <property type="entry name" value="6-PHOSPHO-BETA-GLUCOSIDASE-RELATED"/>
    <property type="match status" value="1"/>
</dbReference>
<keyword evidence="5 11" id="KW-0378">Hydrolase</keyword>
<evidence type="ECO:0000256" key="8">
    <source>
        <dbReference type="ARBA" id="ARBA00023277"/>
    </source>
</evidence>
<evidence type="ECO:0000256" key="5">
    <source>
        <dbReference type="ARBA" id="ARBA00022801"/>
    </source>
</evidence>
<dbReference type="STRING" id="368408.Tpen_1511"/>
<keyword evidence="6" id="KW-0520">NAD</keyword>
<reference evidence="12" key="1">
    <citation type="journal article" date="2008" name="J. Bacteriol.">
        <title>Genome sequence of Thermofilum pendens reveals an exceptional loss of biosynthetic pathways without genome reduction.</title>
        <authorList>
            <person name="Anderson I."/>
            <person name="Rodriguez J."/>
            <person name="Susanti D."/>
            <person name="Porat I."/>
            <person name="Reich C."/>
            <person name="Ulrich L.E."/>
            <person name="Elkins J.G."/>
            <person name="Mavromatis K."/>
            <person name="Lykidis A."/>
            <person name="Kim E."/>
            <person name="Thompson L.S."/>
            <person name="Nolan M."/>
            <person name="Land M."/>
            <person name="Copeland A."/>
            <person name="Lapidus A."/>
            <person name="Lucas S."/>
            <person name="Detter C."/>
            <person name="Zhulin I.B."/>
            <person name="Olsen G.J."/>
            <person name="Whitman W."/>
            <person name="Mukhopadhyay B."/>
            <person name="Bristow J."/>
            <person name="Kyrpides N."/>
        </authorList>
    </citation>
    <scope>NUCLEOTIDE SEQUENCE [LARGE SCALE GENOMIC DNA]</scope>
    <source>
        <strain evidence="12">DSM 2475 / Hrk 5</strain>
    </source>
</reference>
<dbReference type="GO" id="GO:0046872">
    <property type="term" value="F:metal ion binding"/>
    <property type="evidence" value="ECO:0007669"/>
    <property type="project" value="UniProtKB-KW"/>
</dbReference>
<dbReference type="InterPro" id="IPR001088">
    <property type="entry name" value="Glyco_hydro_4"/>
</dbReference>
<evidence type="ECO:0000256" key="1">
    <source>
        <dbReference type="ARBA" id="ARBA00001911"/>
    </source>
</evidence>
<evidence type="ECO:0000256" key="9">
    <source>
        <dbReference type="ARBA" id="ARBA00023295"/>
    </source>
</evidence>
<comment type="similarity">
    <text evidence="3">Belongs to the glycosyl hydrolase 4 family.</text>
</comment>
<dbReference type="InterPro" id="IPR015955">
    <property type="entry name" value="Lactate_DH/Glyco_Ohase_4_C"/>
</dbReference>
<dbReference type="InterPro" id="IPR022616">
    <property type="entry name" value="Glyco_hydro_4_C"/>
</dbReference>
<keyword evidence="9 11" id="KW-0326">Glycosidase</keyword>
<gene>
    <name evidence="11" type="ordered locus">Tpen_1511</name>
</gene>
<comment type="cofactor">
    <cofactor evidence="2">
        <name>Mn(2+)</name>
        <dbReference type="ChEBI" id="CHEBI:29035"/>
    </cofactor>
</comment>
<dbReference type="Pfam" id="PF02056">
    <property type="entry name" value="Glyco_hydro_4"/>
    <property type="match status" value="1"/>
</dbReference>
<evidence type="ECO:0000256" key="6">
    <source>
        <dbReference type="ARBA" id="ARBA00023027"/>
    </source>
</evidence>
<evidence type="ECO:0000313" key="11">
    <source>
        <dbReference type="EMBL" id="ABL78908.1"/>
    </source>
</evidence>
<dbReference type="GO" id="GO:0005975">
    <property type="term" value="P:carbohydrate metabolic process"/>
    <property type="evidence" value="ECO:0007669"/>
    <property type="project" value="InterPro"/>
</dbReference>
<evidence type="ECO:0000256" key="3">
    <source>
        <dbReference type="ARBA" id="ARBA00010141"/>
    </source>
</evidence>
<keyword evidence="8" id="KW-0119">Carbohydrate metabolism</keyword>
<evidence type="ECO:0000256" key="4">
    <source>
        <dbReference type="ARBA" id="ARBA00022723"/>
    </source>
</evidence>
<dbReference type="GO" id="GO:0004557">
    <property type="term" value="F:alpha-galactosidase activity"/>
    <property type="evidence" value="ECO:0007669"/>
    <property type="project" value="UniProtKB-EC"/>
</dbReference>
<organism evidence="11 12">
    <name type="scientific">Thermofilum pendens (strain DSM 2475 / Hrk 5)</name>
    <dbReference type="NCBI Taxonomy" id="368408"/>
    <lineage>
        <taxon>Archaea</taxon>
        <taxon>Thermoproteota</taxon>
        <taxon>Thermoprotei</taxon>
        <taxon>Thermofilales</taxon>
        <taxon>Thermofilaceae</taxon>
        <taxon>Thermofilum</taxon>
    </lineage>
</organism>
<dbReference type="InterPro" id="IPR053715">
    <property type="entry name" value="GH4_Enzyme_sf"/>
</dbReference>
<dbReference type="EC" id="3.2.1.22" evidence="11"/>
<dbReference type="CDD" id="cd05297">
    <property type="entry name" value="GH4_alpha_glucosidase_galactosidase"/>
    <property type="match status" value="1"/>
</dbReference>
<name>A1S0C8_THEPD</name>
<dbReference type="EMBL" id="CP000505">
    <property type="protein sequence ID" value="ABL78908.1"/>
    <property type="molecule type" value="Genomic_DNA"/>
</dbReference>
<dbReference type="InterPro" id="IPR036291">
    <property type="entry name" value="NAD(P)-bd_dom_sf"/>
</dbReference>
<keyword evidence="12" id="KW-1185">Reference proteome</keyword>
<evidence type="ECO:0000256" key="2">
    <source>
        <dbReference type="ARBA" id="ARBA00001936"/>
    </source>
</evidence>
<dbReference type="Proteomes" id="UP000000641">
    <property type="component" value="Chromosome"/>
</dbReference>
<keyword evidence="4" id="KW-0479">Metal-binding</keyword>
<dbReference type="PANTHER" id="PTHR32092:SF4">
    <property type="entry name" value="ALPHA-GLUCOSIDASE"/>
    <property type="match status" value="1"/>
</dbReference>
<dbReference type="GO" id="GO:0016616">
    <property type="term" value="F:oxidoreductase activity, acting on the CH-OH group of donors, NAD or NADP as acceptor"/>
    <property type="evidence" value="ECO:0007669"/>
    <property type="project" value="InterPro"/>
</dbReference>
<keyword evidence="7" id="KW-0464">Manganese</keyword>
<evidence type="ECO:0000313" key="12">
    <source>
        <dbReference type="Proteomes" id="UP000000641"/>
    </source>
</evidence>
<dbReference type="SUPFAM" id="SSF56327">
    <property type="entry name" value="LDH C-terminal domain-like"/>
    <property type="match status" value="1"/>
</dbReference>
<dbReference type="HOGENOM" id="CLU_045951_1_1_2"/>
<dbReference type="Gene3D" id="3.90.1820.10">
    <property type="entry name" value="AglA-like glucosidase"/>
    <property type="match status" value="1"/>
</dbReference>
<sequence>MSRVPKIKISVIGAGSVAWSSKLVHDLLHTPSLYGSDVYFMDINEERLRILRGLAEKYKSEVGAEYNFFYTTDRKEAVRDSDVVINTAMYGGHRYYELMREVSEKHGYYRGVNSVEWNMVSDYHTIWGYYQWKLAMDIARDVEELAPGAWLIQMANPVFELTTLISRETRVKVVGLCHGHLGYKEIAQTIGLDPARVGFEAIGFNHVIWLTKFTYDGEDAYPLIDRWVEEKAEQYWSQWRMRQVNPFDIQMSPAAVDMYRRYGLFPVGDTVRGGTWKYHSSLKTKQYWYGPTGGPDSEIGWALYTAHQEYWLATLAQAASDPRIPVSSLFPQTRTEESVVPLIESLMLDKPGEYQVNVLNGNAIEGIPSNVAVEVPARVDARGIHPKTGLRLPRKILSLVMQPRLLRAEMAIAAFLEGGRQFLIDWLMLDPRTRSEEQAEKVWEEILSLPGNEEMKRHYS</sequence>
<dbReference type="Pfam" id="PF11975">
    <property type="entry name" value="Glyco_hydro_4C"/>
    <property type="match status" value="1"/>
</dbReference>
<accession>A1S0C8</accession>
<dbReference type="PRINTS" id="PR00732">
    <property type="entry name" value="GLHYDRLASE4"/>
</dbReference>
<dbReference type="InterPro" id="IPR019802">
    <property type="entry name" value="GlycHydrolase_4_CS"/>
</dbReference>
<proteinExistence type="inferred from homology"/>